<sequence>MARIELKTIEQLRWMRRAGLVVADIHASLRDAARPGVTTAELDEVSAEAIRRNGATSNFLHYFGYPATVCISVNDVLVHGIPGSQRLEAGDIVSFDCGAWVGQAGRQWHGDAAFTMVVGDPFISDADFASGTRASGPAPAGVSEEVLRKRRELDAVTREALWAALAGIARGKRVSAVGAAVEEVVAARALDFGWEAGIIEEYTGHGIGTAMHQEPEVLNFNARGISPRLKPGMALAVEPMLTTGSIETFTEDDEWTVRTEDGSDAAQWEHSIAILPDGVSVLTAADAGAAGLAPYGITPISLD</sequence>
<comment type="function">
    <text evidence="1 6">Removes the N-terminal methionine from nascent proteins. The N-terminal methionine is often cleaved when the second residue in the primary sequence is small and uncharged (Met-Ala-, Cys, Gly, Pro, Ser, Thr, or Val). Requires deformylation of the N(alpha)-formylated initiator methionine before it can be hydrolyzed.</text>
</comment>
<dbReference type="EMBL" id="JACHMK010000001">
    <property type="protein sequence ID" value="MBB6335378.1"/>
    <property type="molecule type" value="Genomic_DNA"/>
</dbReference>
<dbReference type="HAMAP" id="MF_01974">
    <property type="entry name" value="MetAP_1"/>
    <property type="match status" value="1"/>
</dbReference>
<dbReference type="Gene3D" id="3.90.230.10">
    <property type="entry name" value="Creatinase/methionine aminopeptidase superfamily"/>
    <property type="match status" value="1"/>
</dbReference>
<feature type="binding site" evidence="6">
    <location>
        <position position="111"/>
    </location>
    <ligand>
        <name>a divalent metal cation</name>
        <dbReference type="ChEBI" id="CHEBI:60240"/>
        <label>2</label>
        <note>catalytic</note>
    </ligand>
</feature>
<dbReference type="RefSeq" id="WP_184453709.1">
    <property type="nucleotide sequence ID" value="NZ_JACHMK010000001.1"/>
</dbReference>
<keyword evidence="5 6" id="KW-0378">Hydrolase</keyword>
<dbReference type="Proteomes" id="UP000617426">
    <property type="component" value="Unassembled WGS sequence"/>
</dbReference>
<dbReference type="PANTHER" id="PTHR43330:SF27">
    <property type="entry name" value="METHIONINE AMINOPEPTIDASE"/>
    <property type="match status" value="1"/>
</dbReference>
<dbReference type="Pfam" id="PF00557">
    <property type="entry name" value="Peptidase_M24"/>
    <property type="match status" value="1"/>
</dbReference>
<evidence type="ECO:0000256" key="2">
    <source>
        <dbReference type="ARBA" id="ARBA00022438"/>
    </source>
</evidence>
<dbReference type="InterPro" id="IPR000994">
    <property type="entry name" value="Pept_M24"/>
</dbReference>
<dbReference type="GO" id="GO:0046872">
    <property type="term" value="F:metal ion binding"/>
    <property type="evidence" value="ECO:0007669"/>
    <property type="project" value="UniProtKB-UniRule"/>
</dbReference>
<dbReference type="GO" id="GO:0070006">
    <property type="term" value="F:metalloaminopeptidase activity"/>
    <property type="evidence" value="ECO:0007669"/>
    <property type="project" value="UniProtKB-UniRule"/>
</dbReference>
<feature type="binding site" evidence="6">
    <location>
        <position position="205"/>
    </location>
    <ligand>
        <name>a divalent metal cation</name>
        <dbReference type="ChEBI" id="CHEBI:60240"/>
        <label>2</label>
        <note>catalytic</note>
    </ligand>
</feature>
<dbReference type="SUPFAM" id="SSF55920">
    <property type="entry name" value="Creatinase/aminopeptidase"/>
    <property type="match status" value="1"/>
</dbReference>
<dbReference type="EC" id="3.4.11.18" evidence="6"/>
<dbReference type="AlphaFoldDB" id="A0A7K0K969"/>
<dbReference type="InterPro" id="IPR002467">
    <property type="entry name" value="Pept_M24A_MAP1"/>
</dbReference>
<reference evidence="7" key="1">
    <citation type="submission" date="2020-08" db="EMBL/GenBank/DDBJ databases">
        <title>Sequencing the genomes of 1000 actinobacteria strains.</title>
        <authorList>
            <person name="Klenk H.-P."/>
        </authorList>
    </citation>
    <scope>NUCLEOTIDE SEQUENCE</scope>
    <source>
        <strain evidence="7">DSM 10695</strain>
    </source>
</reference>
<organism evidence="7 8">
    <name type="scientific">Schaalia hyovaginalis</name>
    <dbReference type="NCBI Taxonomy" id="29316"/>
    <lineage>
        <taxon>Bacteria</taxon>
        <taxon>Bacillati</taxon>
        <taxon>Actinomycetota</taxon>
        <taxon>Actinomycetes</taxon>
        <taxon>Actinomycetales</taxon>
        <taxon>Actinomycetaceae</taxon>
        <taxon>Schaalia</taxon>
    </lineage>
</organism>
<dbReference type="CDD" id="cd01086">
    <property type="entry name" value="MetAP1"/>
    <property type="match status" value="1"/>
</dbReference>
<evidence type="ECO:0000256" key="6">
    <source>
        <dbReference type="HAMAP-Rule" id="MF_01974"/>
    </source>
</evidence>
<evidence type="ECO:0000256" key="5">
    <source>
        <dbReference type="ARBA" id="ARBA00022801"/>
    </source>
</evidence>
<feature type="binding site" evidence="6">
    <location>
        <position position="269"/>
    </location>
    <ligand>
        <name>a divalent metal cation</name>
        <dbReference type="ChEBI" id="CHEBI:60240"/>
        <label>2</label>
        <note>catalytic</note>
    </ligand>
</feature>
<evidence type="ECO:0000256" key="3">
    <source>
        <dbReference type="ARBA" id="ARBA00022670"/>
    </source>
</evidence>
<name>A0A7K0K969_9ACTO</name>
<evidence type="ECO:0000256" key="4">
    <source>
        <dbReference type="ARBA" id="ARBA00022723"/>
    </source>
</evidence>
<evidence type="ECO:0000313" key="7">
    <source>
        <dbReference type="EMBL" id="MBB6335378.1"/>
    </source>
</evidence>
<keyword evidence="4 6" id="KW-0479">Metal-binding</keyword>
<comment type="similarity">
    <text evidence="6">Belongs to the peptidase M24A family. Methionine aminopeptidase type 1 subfamily.</text>
</comment>
<feature type="binding site" evidence="6">
    <location>
        <position position="111"/>
    </location>
    <ligand>
        <name>a divalent metal cation</name>
        <dbReference type="ChEBI" id="CHEBI:60240"/>
        <label>1</label>
    </ligand>
</feature>
<dbReference type="PANTHER" id="PTHR43330">
    <property type="entry name" value="METHIONINE AMINOPEPTIDASE"/>
    <property type="match status" value="1"/>
</dbReference>
<dbReference type="InterPro" id="IPR036005">
    <property type="entry name" value="Creatinase/aminopeptidase-like"/>
</dbReference>
<gene>
    <name evidence="6" type="primary">map</name>
    <name evidence="7" type="ORF">HD592_001943</name>
</gene>
<comment type="caution">
    <text evidence="7">The sequence shown here is derived from an EMBL/GenBank/DDBJ whole genome shotgun (WGS) entry which is preliminary data.</text>
</comment>
<feature type="binding site" evidence="6">
    <location>
        <position position="79"/>
    </location>
    <ligand>
        <name>substrate</name>
    </ligand>
</feature>
<feature type="binding site" evidence="6">
    <location>
        <position position="96"/>
    </location>
    <ligand>
        <name>a divalent metal cation</name>
        <dbReference type="ChEBI" id="CHEBI:60240"/>
        <label>1</label>
    </ligand>
</feature>
<feature type="binding site" evidence="6">
    <location>
        <position position="212"/>
    </location>
    <ligand>
        <name>substrate</name>
    </ligand>
</feature>
<comment type="subunit">
    <text evidence="6">Monomer.</text>
</comment>
<protein>
    <recommendedName>
        <fullName evidence="6">Methionine aminopeptidase</fullName>
        <shortName evidence="6">MAP</shortName>
        <shortName evidence="6">MetAP</shortName>
        <ecNumber evidence="6">3.4.11.18</ecNumber>
    </recommendedName>
    <alternativeName>
        <fullName evidence="6">Peptidase M</fullName>
    </alternativeName>
</protein>
<keyword evidence="8" id="KW-1185">Reference proteome</keyword>
<keyword evidence="2 6" id="KW-0031">Aminopeptidase</keyword>
<keyword evidence="3 6" id="KW-0645">Protease</keyword>
<proteinExistence type="inferred from homology"/>
<dbReference type="GO" id="GO:0004239">
    <property type="term" value="F:initiator methionyl aminopeptidase activity"/>
    <property type="evidence" value="ECO:0007669"/>
    <property type="project" value="UniProtKB-UniRule"/>
</dbReference>
<evidence type="ECO:0000313" key="8">
    <source>
        <dbReference type="Proteomes" id="UP000617426"/>
    </source>
</evidence>
<dbReference type="PROSITE" id="PS00680">
    <property type="entry name" value="MAP_1"/>
    <property type="match status" value="1"/>
</dbReference>
<comment type="catalytic activity">
    <reaction evidence="6">
        <text>Release of N-terminal amino acids, preferentially methionine, from peptides and arylamides.</text>
        <dbReference type="EC" id="3.4.11.18"/>
    </reaction>
</comment>
<evidence type="ECO:0000256" key="1">
    <source>
        <dbReference type="ARBA" id="ARBA00002521"/>
    </source>
</evidence>
<dbReference type="GO" id="GO:0006508">
    <property type="term" value="P:proteolysis"/>
    <property type="evidence" value="ECO:0007669"/>
    <property type="project" value="UniProtKB-KW"/>
</dbReference>
<comment type="cofactor">
    <cofactor evidence="6">
        <name>Co(2+)</name>
        <dbReference type="ChEBI" id="CHEBI:48828"/>
    </cofactor>
    <cofactor evidence="6">
        <name>Zn(2+)</name>
        <dbReference type="ChEBI" id="CHEBI:29105"/>
    </cofactor>
    <cofactor evidence="6">
        <name>Mn(2+)</name>
        <dbReference type="ChEBI" id="CHEBI:29035"/>
    </cofactor>
    <cofactor evidence="6">
        <name>Fe(2+)</name>
        <dbReference type="ChEBI" id="CHEBI:29033"/>
    </cofactor>
    <text evidence="6">Binds 2 divalent metal cations per subunit. Has a high-affinity and a low affinity metal-binding site. The true nature of the physiological cofactor is under debate. The enzyme is active with cobalt, zinc, manganese or divalent iron ions. Most likely, methionine aminopeptidases function as mononuclear Fe(2+)-metalloproteases under physiological conditions, and the catalytically relevant metal-binding site has been assigned to the histidine-containing high-affinity site.</text>
</comment>
<feature type="binding site" evidence="6">
    <location>
        <position position="238"/>
    </location>
    <ligand>
        <name>a divalent metal cation</name>
        <dbReference type="ChEBI" id="CHEBI:60240"/>
        <label>2</label>
        <note>catalytic</note>
    </ligand>
</feature>
<accession>A0A7K0K969</accession>
<dbReference type="GO" id="GO:0005829">
    <property type="term" value="C:cytosol"/>
    <property type="evidence" value="ECO:0007669"/>
    <property type="project" value="TreeGrafter"/>
</dbReference>
<feature type="binding site" evidence="6">
    <location>
        <position position="269"/>
    </location>
    <ligand>
        <name>a divalent metal cation</name>
        <dbReference type="ChEBI" id="CHEBI:60240"/>
        <label>1</label>
    </ligand>
</feature>